<keyword evidence="3" id="KW-1185">Reference proteome</keyword>
<dbReference type="EMBL" id="JABFUD020000016">
    <property type="protein sequence ID" value="KAI5068636.1"/>
    <property type="molecule type" value="Genomic_DNA"/>
</dbReference>
<proteinExistence type="predicted"/>
<protein>
    <recommendedName>
        <fullName evidence="4">Secreted protein</fullName>
    </recommendedName>
</protein>
<organism evidence="2 3">
    <name type="scientific">Adiantum capillus-veneris</name>
    <name type="common">Maidenhair fern</name>
    <dbReference type="NCBI Taxonomy" id="13818"/>
    <lineage>
        <taxon>Eukaryota</taxon>
        <taxon>Viridiplantae</taxon>
        <taxon>Streptophyta</taxon>
        <taxon>Embryophyta</taxon>
        <taxon>Tracheophyta</taxon>
        <taxon>Polypodiopsida</taxon>
        <taxon>Polypodiidae</taxon>
        <taxon>Polypodiales</taxon>
        <taxon>Pteridineae</taxon>
        <taxon>Pteridaceae</taxon>
        <taxon>Vittarioideae</taxon>
        <taxon>Adiantum</taxon>
    </lineage>
</organism>
<gene>
    <name evidence="2" type="ORF">GOP47_0016981</name>
</gene>
<keyword evidence="1" id="KW-0732">Signal</keyword>
<feature type="chain" id="PRO_5039556903" description="Secreted protein" evidence="1">
    <location>
        <begin position="21"/>
        <end position="134"/>
    </location>
</feature>
<reference evidence="2" key="1">
    <citation type="submission" date="2021-01" db="EMBL/GenBank/DDBJ databases">
        <title>Adiantum capillus-veneris genome.</title>
        <authorList>
            <person name="Fang Y."/>
            <person name="Liao Q."/>
        </authorList>
    </citation>
    <scope>NUCLEOTIDE SEQUENCE</scope>
    <source>
        <strain evidence="2">H3</strain>
        <tissue evidence="2">Leaf</tissue>
    </source>
</reference>
<evidence type="ECO:0008006" key="4">
    <source>
        <dbReference type="Google" id="ProtNLM"/>
    </source>
</evidence>
<evidence type="ECO:0000313" key="2">
    <source>
        <dbReference type="EMBL" id="KAI5068636.1"/>
    </source>
</evidence>
<dbReference type="AlphaFoldDB" id="A0A9D4ZDI0"/>
<feature type="signal peptide" evidence="1">
    <location>
        <begin position="1"/>
        <end position="20"/>
    </location>
</feature>
<comment type="caution">
    <text evidence="2">The sequence shown here is derived from an EMBL/GenBank/DDBJ whole genome shotgun (WGS) entry which is preliminary data.</text>
</comment>
<evidence type="ECO:0000256" key="1">
    <source>
        <dbReference type="SAM" id="SignalP"/>
    </source>
</evidence>
<accession>A0A9D4ZDI0</accession>
<sequence>MHLPCLYLYCHLLCAPLVDVEPAFLLGGIASWAFIKGRSYNSNDEIHIIVKGGREVTCCTAVLNHKASRLVAKQESWECDSQQEGEVYFDEASRLAVWEEGSERKTCKCCDSDDARSGVNSRGRTRWRLGRRVR</sequence>
<name>A0A9D4ZDI0_ADICA</name>
<dbReference type="Proteomes" id="UP000886520">
    <property type="component" value="Chromosome 16"/>
</dbReference>
<evidence type="ECO:0000313" key="3">
    <source>
        <dbReference type="Proteomes" id="UP000886520"/>
    </source>
</evidence>